<dbReference type="AlphaFoldDB" id="A0A3Q9F3S9"/>
<organism evidence="2 3">
    <name type="scientific">Streptococcus periodonticum</name>
    <dbReference type="NCBI Taxonomy" id="2490633"/>
    <lineage>
        <taxon>Bacteria</taxon>
        <taxon>Bacillati</taxon>
        <taxon>Bacillota</taxon>
        <taxon>Bacilli</taxon>
        <taxon>Lactobacillales</taxon>
        <taxon>Streptococcaceae</taxon>
        <taxon>Streptococcus</taxon>
    </lineage>
</organism>
<evidence type="ECO:0000313" key="3">
    <source>
        <dbReference type="Proteomes" id="UP000272924"/>
    </source>
</evidence>
<protein>
    <recommendedName>
        <fullName evidence="1">Protein kinase domain-containing protein</fullName>
    </recommendedName>
</protein>
<accession>A0A3Q9F3S9</accession>
<dbReference type="PROSITE" id="PS50011">
    <property type="entry name" value="PROTEIN_KINASE_DOM"/>
    <property type="match status" value="1"/>
</dbReference>
<dbReference type="SUPFAM" id="SSF56112">
    <property type="entry name" value="Protein kinase-like (PK-like)"/>
    <property type="match status" value="1"/>
</dbReference>
<evidence type="ECO:0000259" key="1">
    <source>
        <dbReference type="PROSITE" id="PS50011"/>
    </source>
</evidence>
<dbReference type="RefSeq" id="WP_126467176.1">
    <property type="nucleotide sequence ID" value="NZ_CP034543.1"/>
</dbReference>
<dbReference type="GO" id="GO:0005524">
    <property type="term" value="F:ATP binding"/>
    <property type="evidence" value="ECO:0007669"/>
    <property type="project" value="InterPro"/>
</dbReference>
<keyword evidence="3" id="KW-1185">Reference proteome</keyword>
<sequence length="547" mass="62317">MKNDELNIESFEIIEEQLYFEGKSVLEGGQYPFNKFVFIDKIGEGANGVTFKVFHKILQMDQVVKISRSNYQKNLLEAIKNSSTSISDVIAAVSDAGILGYPANTSYSVMPLINNSISFSDWISCRDKLLQFCNEYFEESSFKSNSQYSGQIIQSSLNLSISLLSTYSKFIKNNIIHGDLNPNNILIKDSVFNAEVLKSLEEYFKYQNGDRKSSFRFDCAVNRILATLQQLRRKVSVGTITSSFFEVKFIDLGTSQLETTNRDFGEQRDVYFILDSARRLLKPFFNGTSLNNFLNLEKVNGDLLLSFNDPSFDDRCSRGLEKKFGVSNLVKNGRLTPEAIHLLEESGPMSASYKSGLPIGKYYFIFYNGNLLSEYLINEWLLPYPIFSNNEEYEFNEDTYLIDESVMFFLKYNYQGNVSSSMVSGDVLRLVAFLNIIFGYSYQNSEITTKDYEVIGKLNGLINPPTPIYNVEVDIRNLDTGILDAKFIEAWENLIVSEDKFLSLGVLIQWENLWNQLSFTFSNTIGASDKVFKSMIVQGSVFSFNVK</sequence>
<feature type="domain" description="Protein kinase" evidence="1">
    <location>
        <begin position="36"/>
        <end position="365"/>
    </location>
</feature>
<gene>
    <name evidence="2" type="ORF">EHW89_05570</name>
</gene>
<dbReference type="EMBL" id="CP034543">
    <property type="protein sequence ID" value="AZQ41955.1"/>
    <property type="molecule type" value="Genomic_DNA"/>
</dbReference>
<dbReference type="Gene3D" id="1.10.510.10">
    <property type="entry name" value="Transferase(Phosphotransferase) domain 1"/>
    <property type="match status" value="1"/>
</dbReference>
<evidence type="ECO:0000313" key="2">
    <source>
        <dbReference type="EMBL" id="AZQ41955.1"/>
    </source>
</evidence>
<dbReference type="Proteomes" id="UP000272924">
    <property type="component" value="Chromosome"/>
</dbReference>
<dbReference type="KEGG" id="spei:EHW89_05570"/>
<name>A0A3Q9F3S9_9STRE</name>
<dbReference type="GO" id="GO:0004672">
    <property type="term" value="F:protein kinase activity"/>
    <property type="evidence" value="ECO:0007669"/>
    <property type="project" value="InterPro"/>
</dbReference>
<reference evidence="3" key="1">
    <citation type="submission" date="2018-12" db="EMBL/GenBank/DDBJ databases">
        <title>Genome sequencing of Streptococcus sp. KCOM 2412 (= ChDC F135).</title>
        <authorList>
            <person name="Kook J.-K."/>
            <person name="Park S.-N."/>
            <person name="Lim Y.K."/>
        </authorList>
    </citation>
    <scope>NUCLEOTIDE SEQUENCE [LARGE SCALE GENOMIC DNA]</scope>
    <source>
        <strain evidence="3">KCOM 2412</strain>
    </source>
</reference>
<dbReference type="InterPro" id="IPR000719">
    <property type="entry name" value="Prot_kinase_dom"/>
</dbReference>
<dbReference type="InterPro" id="IPR011009">
    <property type="entry name" value="Kinase-like_dom_sf"/>
</dbReference>
<proteinExistence type="predicted"/>